<keyword evidence="1 5" id="KW-0489">Methyltransferase</keyword>
<keyword evidence="2 5" id="KW-0808">Transferase</keyword>
<feature type="domain" description="Methyltransferase small" evidence="4">
    <location>
        <begin position="41"/>
        <end position="124"/>
    </location>
</feature>
<dbReference type="AlphaFoldDB" id="A0A1H5YGW9"/>
<gene>
    <name evidence="5" type="ORF">SAMN05444390_1011758</name>
</gene>
<evidence type="ECO:0000256" key="1">
    <source>
        <dbReference type="ARBA" id="ARBA00022603"/>
    </source>
</evidence>
<organism evidence="5 6">
    <name type="scientific">Marinobacterium lutimaris</name>
    <dbReference type="NCBI Taxonomy" id="568106"/>
    <lineage>
        <taxon>Bacteria</taxon>
        <taxon>Pseudomonadati</taxon>
        <taxon>Pseudomonadota</taxon>
        <taxon>Gammaproteobacteria</taxon>
        <taxon>Oceanospirillales</taxon>
        <taxon>Oceanospirillaceae</taxon>
        <taxon>Marinobacterium</taxon>
    </lineage>
</organism>
<dbReference type="InterPro" id="IPR007848">
    <property type="entry name" value="Small_mtfrase_dom"/>
</dbReference>
<dbReference type="InterPro" id="IPR020596">
    <property type="entry name" value="rRNA_Ade_Mease_Trfase_CS"/>
</dbReference>
<dbReference type="Proteomes" id="UP000236745">
    <property type="component" value="Unassembled WGS sequence"/>
</dbReference>
<dbReference type="RefSeq" id="WP_104002637.1">
    <property type="nucleotide sequence ID" value="NZ_FNVQ01000001.1"/>
</dbReference>
<dbReference type="PANTHER" id="PTHR47739">
    <property type="entry name" value="TRNA1(VAL) (ADENINE(37)-N6)-METHYLTRANSFERASE"/>
    <property type="match status" value="1"/>
</dbReference>
<dbReference type="PANTHER" id="PTHR47739:SF1">
    <property type="entry name" value="TRNA1(VAL) (ADENINE(37)-N6)-METHYLTRANSFERASE"/>
    <property type="match status" value="1"/>
</dbReference>
<evidence type="ECO:0000259" key="4">
    <source>
        <dbReference type="Pfam" id="PF05175"/>
    </source>
</evidence>
<evidence type="ECO:0000256" key="2">
    <source>
        <dbReference type="ARBA" id="ARBA00022679"/>
    </source>
</evidence>
<dbReference type="SUPFAM" id="SSF53335">
    <property type="entry name" value="S-adenosyl-L-methionine-dependent methyltransferases"/>
    <property type="match status" value="1"/>
</dbReference>
<evidence type="ECO:0000313" key="5">
    <source>
        <dbReference type="EMBL" id="SEG23349.1"/>
    </source>
</evidence>
<name>A0A1H5YGW9_9GAMM</name>
<dbReference type="GO" id="GO:0000179">
    <property type="term" value="F:rRNA (adenine-N6,N6-)-dimethyltransferase activity"/>
    <property type="evidence" value="ECO:0007669"/>
    <property type="project" value="InterPro"/>
</dbReference>
<dbReference type="InterPro" id="IPR029063">
    <property type="entry name" value="SAM-dependent_MTases_sf"/>
</dbReference>
<dbReference type="InterPro" id="IPR002052">
    <property type="entry name" value="DNA_methylase_N6_adenine_CS"/>
</dbReference>
<dbReference type="EMBL" id="FNVQ01000001">
    <property type="protein sequence ID" value="SEG23349.1"/>
    <property type="molecule type" value="Genomic_DNA"/>
</dbReference>
<dbReference type="OrthoDB" id="5383291at2"/>
<reference evidence="5 6" key="1">
    <citation type="submission" date="2016-10" db="EMBL/GenBank/DDBJ databases">
        <authorList>
            <person name="de Groot N.N."/>
        </authorList>
    </citation>
    <scope>NUCLEOTIDE SEQUENCE [LARGE SCALE GENOMIC DNA]</scope>
    <source>
        <strain evidence="5 6">DSM 22012</strain>
    </source>
</reference>
<dbReference type="PROSITE" id="PS01131">
    <property type="entry name" value="RRNA_A_DIMETH"/>
    <property type="match status" value="1"/>
</dbReference>
<keyword evidence="3" id="KW-0949">S-adenosyl-L-methionine</keyword>
<dbReference type="GO" id="GO:0003676">
    <property type="term" value="F:nucleic acid binding"/>
    <property type="evidence" value="ECO:0007669"/>
    <property type="project" value="InterPro"/>
</dbReference>
<evidence type="ECO:0000313" key="6">
    <source>
        <dbReference type="Proteomes" id="UP000236745"/>
    </source>
</evidence>
<dbReference type="InterPro" id="IPR050210">
    <property type="entry name" value="tRNA_Adenine-N(6)_MTase"/>
</dbReference>
<accession>A0A1H5YGW9</accession>
<dbReference type="PROSITE" id="PS00092">
    <property type="entry name" value="N6_MTASE"/>
    <property type="match status" value="1"/>
</dbReference>
<evidence type="ECO:0000256" key="3">
    <source>
        <dbReference type="ARBA" id="ARBA00022691"/>
    </source>
</evidence>
<dbReference type="CDD" id="cd02440">
    <property type="entry name" value="AdoMet_MTases"/>
    <property type="match status" value="1"/>
</dbReference>
<dbReference type="Pfam" id="PF05175">
    <property type="entry name" value="MTS"/>
    <property type="match status" value="1"/>
</dbReference>
<proteinExistence type="predicted"/>
<sequence length="270" mass="29994">MNKRQRNSFFQCKEFRIEQRGAAMKVTTDACILGAWAPLQSARRILDIGTGSGVLSLFAAQRAPEALIDAVELDPEAAQQASDNFEASPFRARLNIHCTDIRRFQPSHAYDLVLCNPPFFDSSTPNANSRLSQARHSPSLPLADLLESISTLLEPNGKAFLLLERTQAERALSLIQSRPLFLRHQLNLNNQAGNRAHCVILGLSPEAGKTERRELNLYSQHPVHSREAGSLLYPFYTRLRCEDPKFEINQTQTAIGGGATFDALSQKPIA</sequence>
<dbReference type="Gene3D" id="3.40.50.150">
    <property type="entry name" value="Vaccinia Virus protein VP39"/>
    <property type="match status" value="1"/>
</dbReference>
<protein>
    <submittedName>
        <fullName evidence="5">tRNA1Val (Adenine37-N6)-methyltransferase</fullName>
    </submittedName>
</protein>
<keyword evidence="6" id="KW-1185">Reference proteome</keyword>